<gene>
    <name evidence="2" type="ORF">SERLADRAFT_463360</name>
</gene>
<feature type="region of interest" description="Disordered" evidence="1">
    <location>
        <begin position="1"/>
        <end position="64"/>
    </location>
</feature>
<evidence type="ECO:0000256" key="1">
    <source>
        <dbReference type="SAM" id="MobiDB-lite"/>
    </source>
</evidence>
<dbReference type="HOGENOM" id="CLU_1361144_0_0_1"/>
<dbReference type="AlphaFoldDB" id="F8NS03"/>
<feature type="compositionally biased region" description="Basic and acidic residues" evidence="1">
    <location>
        <begin position="33"/>
        <end position="46"/>
    </location>
</feature>
<feature type="compositionally biased region" description="Basic residues" evidence="1">
    <location>
        <begin position="92"/>
        <end position="104"/>
    </location>
</feature>
<feature type="compositionally biased region" description="Polar residues" evidence="1">
    <location>
        <begin position="1"/>
        <end position="24"/>
    </location>
</feature>
<sequence>MSNSKTTWRSTFSKRSPNSKSAGQDSPPRLRILAKDAHDLESKSSDSSDTQSSDADSDDEHTLTAFGDISLSESCYISSTPPIHPSSYKPTLKLRVRRPPMPKKKWSDNYSKSVYDESWSISPPTPSSKGQFSLLLDKLSPSKPSFTEGISNKKFSNPLNRSNGGSKPLESNESQAGDQNIRSKGMRKLPVRPPIPKWDDN</sequence>
<evidence type="ECO:0000313" key="2">
    <source>
        <dbReference type="EMBL" id="EGO26365.1"/>
    </source>
</evidence>
<feature type="compositionally biased region" description="Pro residues" evidence="1">
    <location>
        <begin position="191"/>
        <end position="201"/>
    </location>
</feature>
<accession>F8NS03</accession>
<dbReference type="RefSeq" id="XP_007316538.1">
    <property type="nucleotide sequence ID" value="XM_007316476.1"/>
</dbReference>
<feature type="compositionally biased region" description="Low complexity" evidence="1">
    <location>
        <begin position="133"/>
        <end position="145"/>
    </location>
</feature>
<feature type="compositionally biased region" description="Polar residues" evidence="1">
    <location>
        <begin position="119"/>
        <end position="131"/>
    </location>
</feature>
<dbReference type="KEGG" id="sla:SERLADRAFT_463360"/>
<proteinExistence type="predicted"/>
<reference evidence="2" key="1">
    <citation type="submission" date="2011-04" db="EMBL/GenBank/DDBJ databases">
        <title>Evolution of plant cell wall degrading machinery underlies the functional diversity of forest fungi.</title>
        <authorList>
            <consortium name="US DOE Joint Genome Institute (JGI-PGF)"/>
            <person name="Eastwood D.C."/>
            <person name="Floudas D."/>
            <person name="Binder M."/>
            <person name="Majcherczyk A."/>
            <person name="Schneider P."/>
            <person name="Aerts A."/>
            <person name="Asiegbu F.O."/>
            <person name="Baker S.E."/>
            <person name="Barry K."/>
            <person name="Bendiksby M."/>
            <person name="Blumentritt M."/>
            <person name="Coutinho P.M."/>
            <person name="Cullen D."/>
            <person name="Cullen D."/>
            <person name="Gathman A."/>
            <person name="Goodell B."/>
            <person name="Henrissat B."/>
            <person name="Ihrmark K."/>
            <person name="Kauserud H."/>
            <person name="Kohler A."/>
            <person name="LaButti K."/>
            <person name="Lapidus A."/>
            <person name="Lavin J.L."/>
            <person name="Lee Y.-H."/>
            <person name="Lindquist E."/>
            <person name="Lilly W."/>
            <person name="Lucas S."/>
            <person name="Morin E."/>
            <person name="Murat C."/>
            <person name="Oguiza J.A."/>
            <person name="Park J."/>
            <person name="Pisabarro A.G."/>
            <person name="Riley R."/>
            <person name="Rosling A."/>
            <person name="Salamov A."/>
            <person name="Schmidt O."/>
            <person name="Schmutz J."/>
            <person name="Skrede I."/>
            <person name="Stenlid J."/>
            <person name="Wiebenga A."/>
            <person name="Xie X."/>
            <person name="Kues U."/>
            <person name="Hibbett D.S."/>
            <person name="Hoffmeister D."/>
            <person name="Hogberg N."/>
            <person name="Martin F."/>
            <person name="Grigoriev I.V."/>
            <person name="Watkinson S.C."/>
        </authorList>
    </citation>
    <scope>NUCLEOTIDE SEQUENCE</scope>
    <source>
        <strain evidence="2">S7.9</strain>
    </source>
</reference>
<dbReference type="Proteomes" id="UP000008064">
    <property type="component" value="Unassembled WGS sequence"/>
</dbReference>
<dbReference type="OrthoDB" id="2693568at2759"/>
<organism>
    <name type="scientific">Serpula lacrymans var. lacrymans (strain S7.9)</name>
    <name type="common">Dry rot fungus</name>
    <dbReference type="NCBI Taxonomy" id="578457"/>
    <lineage>
        <taxon>Eukaryota</taxon>
        <taxon>Fungi</taxon>
        <taxon>Dikarya</taxon>
        <taxon>Basidiomycota</taxon>
        <taxon>Agaricomycotina</taxon>
        <taxon>Agaricomycetes</taxon>
        <taxon>Agaricomycetidae</taxon>
        <taxon>Boletales</taxon>
        <taxon>Coniophorineae</taxon>
        <taxon>Serpulaceae</taxon>
        <taxon>Serpula</taxon>
    </lineage>
</organism>
<dbReference type="EMBL" id="GL945432">
    <property type="protein sequence ID" value="EGO26365.1"/>
    <property type="molecule type" value="Genomic_DNA"/>
</dbReference>
<name>F8NS03_SERL9</name>
<protein>
    <submittedName>
        <fullName evidence="2">Uncharacterized protein</fullName>
    </submittedName>
</protein>
<feature type="region of interest" description="Disordered" evidence="1">
    <location>
        <begin position="79"/>
        <end position="201"/>
    </location>
</feature>
<feature type="compositionally biased region" description="Polar residues" evidence="1">
    <location>
        <begin position="148"/>
        <end position="182"/>
    </location>
</feature>
<dbReference type="GeneID" id="18818542"/>